<proteinExistence type="inferred from homology"/>
<evidence type="ECO:0000259" key="9">
    <source>
        <dbReference type="PROSITE" id="PS50928"/>
    </source>
</evidence>
<dbReference type="OrthoDB" id="5100908at2"/>
<feature type="transmembrane region" description="Helical" evidence="8">
    <location>
        <begin position="568"/>
        <end position="590"/>
    </location>
</feature>
<sequence>MSQVTPETVAEIEELTPHDGIGSPKRGWRQRLFGRVTRGAGQHWSVPFLVLVAFIALLVIGPILIMLQISLQEGAFGASTGYGFEAWREVMANSRIRSSLLTTINISLTRQTIAMIVGVWLSWVIARTDLPYAKVLEYGFWVAVFLPGLTVTLSWIMVFDPFYGVANRALEALPFIQNGPFDIYSWWGIVWVHLVSGTLPVKVMLLTPAFRNLDAALEEASRSSGATSGQTMRHVVIPLVAPTLLVALVLGTIRSLEAFEIELILGTPRRIDVLSTEIYRLVRRSTPQYSTATVVGMISLVLMLPAVVFQRIYTARRGHATLTGKSTNVPRPLGKWKWPTFALIASMVFIMTIFPMAMVIMGTFMNIFGRFDATPTWTLDNWTTILNNRAFTGALWNSTVLSFGTAFVAMVIFSVIAYTVVRTQLKGRVFLDYMVWLPSMLPGIVISLGYLILFINVPFLRPMFGTMSILIVVAALGAMTLTTQMVKASLIQIGAELEEASRASGGNWFYTFRRVVLPLIAPTLAVVGVLAFSTAVKTTGHVALLSTSRNQPLSILQLNQMADFNLEAASVVGVFILIGTVGVALVARLLGFKARG</sequence>
<feature type="domain" description="ABC transmembrane type-1" evidence="9">
    <location>
        <begin position="395"/>
        <end position="587"/>
    </location>
</feature>
<dbReference type="CDD" id="cd06261">
    <property type="entry name" value="TM_PBP2"/>
    <property type="match status" value="2"/>
</dbReference>
<comment type="caution">
    <text evidence="10">The sequence shown here is derived from an EMBL/GenBank/DDBJ whole genome shotgun (WGS) entry which is preliminary data.</text>
</comment>
<feature type="transmembrane region" description="Helical" evidence="8">
    <location>
        <begin position="463"/>
        <end position="482"/>
    </location>
</feature>
<reference evidence="10" key="2">
    <citation type="submission" date="2020-09" db="EMBL/GenBank/DDBJ databases">
        <authorList>
            <person name="Sun Q."/>
            <person name="Zhou Y."/>
        </authorList>
    </citation>
    <scope>NUCLEOTIDE SEQUENCE</scope>
    <source>
        <strain evidence="10">CGMCC 1.14988</strain>
    </source>
</reference>
<gene>
    <name evidence="10" type="ORF">GCM10011354_00390</name>
</gene>
<dbReference type="Proteomes" id="UP000650511">
    <property type="component" value="Unassembled WGS sequence"/>
</dbReference>
<keyword evidence="11" id="KW-1185">Reference proteome</keyword>
<accession>A0A8J3A4L8</accession>
<dbReference type="GO" id="GO:0055085">
    <property type="term" value="P:transmembrane transport"/>
    <property type="evidence" value="ECO:0007669"/>
    <property type="project" value="InterPro"/>
</dbReference>
<keyword evidence="3" id="KW-1003">Cell membrane</keyword>
<feature type="transmembrane region" description="Helical" evidence="8">
    <location>
        <begin position="515"/>
        <end position="536"/>
    </location>
</feature>
<feature type="transmembrane region" description="Helical" evidence="8">
    <location>
        <begin position="235"/>
        <end position="253"/>
    </location>
</feature>
<dbReference type="AlphaFoldDB" id="A0A8J3A4L8"/>
<dbReference type="SUPFAM" id="SSF161098">
    <property type="entry name" value="MetI-like"/>
    <property type="match status" value="2"/>
</dbReference>
<dbReference type="PROSITE" id="PS50928">
    <property type="entry name" value="ABC_TM1"/>
    <property type="match status" value="2"/>
</dbReference>
<feature type="transmembrane region" description="Helical" evidence="8">
    <location>
        <begin position="433"/>
        <end position="457"/>
    </location>
</feature>
<feature type="transmembrane region" description="Helical" evidence="8">
    <location>
        <begin position="289"/>
        <end position="309"/>
    </location>
</feature>
<feature type="transmembrane region" description="Helical" evidence="8">
    <location>
        <begin position="138"/>
        <end position="163"/>
    </location>
</feature>
<dbReference type="EMBL" id="BMHA01000001">
    <property type="protein sequence ID" value="GGI02448.1"/>
    <property type="molecule type" value="Genomic_DNA"/>
</dbReference>
<feature type="transmembrane region" description="Helical" evidence="8">
    <location>
        <begin position="183"/>
        <end position="201"/>
    </location>
</feature>
<protein>
    <submittedName>
        <fullName evidence="10">Iron ABC transporter permease</fullName>
    </submittedName>
</protein>
<evidence type="ECO:0000313" key="10">
    <source>
        <dbReference type="EMBL" id="GGI02448.1"/>
    </source>
</evidence>
<comment type="similarity">
    <text evidence="8">Belongs to the binding-protein-dependent transport system permease family.</text>
</comment>
<organism evidence="10 11">
    <name type="scientific">Egicoccus halophilus</name>
    <dbReference type="NCBI Taxonomy" id="1670830"/>
    <lineage>
        <taxon>Bacteria</taxon>
        <taxon>Bacillati</taxon>
        <taxon>Actinomycetota</taxon>
        <taxon>Nitriliruptoria</taxon>
        <taxon>Egicoccales</taxon>
        <taxon>Egicoccaceae</taxon>
        <taxon>Egicoccus</taxon>
    </lineage>
</organism>
<feature type="transmembrane region" description="Helical" evidence="8">
    <location>
        <begin position="400"/>
        <end position="421"/>
    </location>
</feature>
<evidence type="ECO:0000256" key="8">
    <source>
        <dbReference type="RuleBase" id="RU363032"/>
    </source>
</evidence>
<feature type="transmembrane region" description="Helical" evidence="8">
    <location>
        <begin position="48"/>
        <end position="69"/>
    </location>
</feature>
<evidence type="ECO:0000256" key="5">
    <source>
        <dbReference type="ARBA" id="ARBA00022692"/>
    </source>
</evidence>
<dbReference type="Pfam" id="PF00528">
    <property type="entry name" value="BPD_transp_1"/>
    <property type="match status" value="2"/>
</dbReference>
<dbReference type="InterPro" id="IPR000515">
    <property type="entry name" value="MetI-like"/>
</dbReference>
<evidence type="ECO:0000256" key="2">
    <source>
        <dbReference type="ARBA" id="ARBA00022448"/>
    </source>
</evidence>
<reference evidence="10" key="1">
    <citation type="journal article" date="2014" name="Int. J. Syst. Evol. Microbiol.">
        <title>Complete genome sequence of Corynebacterium casei LMG S-19264T (=DSM 44701T), isolated from a smear-ripened cheese.</title>
        <authorList>
            <consortium name="US DOE Joint Genome Institute (JGI-PGF)"/>
            <person name="Walter F."/>
            <person name="Albersmeier A."/>
            <person name="Kalinowski J."/>
            <person name="Ruckert C."/>
        </authorList>
    </citation>
    <scope>NUCLEOTIDE SEQUENCE</scope>
    <source>
        <strain evidence="10">CGMCC 1.14988</strain>
    </source>
</reference>
<dbReference type="RefSeq" id="WP_130648103.1">
    <property type="nucleotide sequence ID" value="NZ_CP036250.1"/>
</dbReference>
<keyword evidence="6 8" id="KW-1133">Transmembrane helix</keyword>
<evidence type="ECO:0000256" key="6">
    <source>
        <dbReference type="ARBA" id="ARBA00022989"/>
    </source>
</evidence>
<comment type="subcellular location">
    <subcellularLocation>
        <location evidence="1">Cell inner membrane</location>
        <topology evidence="1">Multi-pass membrane protein</topology>
    </subcellularLocation>
    <subcellularLocation>
        <location evidence="8">Cell membrane</location>
        <topology evidence="8">Multi-pass membrane protein</topology>
    </subcellularLocation>
</comment>
<dbReference type="GO" id="GO:0005886">
    <property type="term" value="C:plasma membrane"/>
    <property type="evidence" value="ECO:0007669"/>
    <property type="project" value="UniProtKB-SubCell"/>
</dbReference>
<dbReference type="PANTHER" id="PTHR43357:SF4">
    <property type="entry name" value="INNER MEMBRANE ABC TRANSPORTER PERMEASE PROTEIN YDCV"/>
    <property type="match status" value="1"/>
</dbReference>
<keyword evidence="2 8" id="KW-0813">Transport</keyword>
<dbReference type="InterPro" id="IPR035906">
    <property type="entry name" value="MetI-like_sf"/>
</dbReference>
<dbReference type="Gene3D" id="1.10.3720.10">
    <property type="entry name" value="MetI-like"/>
    <property type="match status" value="2"/>
</dbReference>
<evidence type="ECO:0000256" key="3">
    <source>
        <dbReference type="ARBA" id="ARBA00022475"/>
    </source>
</evidence>
<name>A0A8J3A4L8_9ACTN</name>
<feature type="transmembrane region" description="Helical" evidence="8">
    <location>
        <begin position="108"/>
        <end position="126"/>
    </location>
</feature>
<keyword evidence="4" id="KW-0997">Cell inner membrane</keyword>
<evidence type="ECO:0000256" key="1">
    <source>
        <dbReference type="ARBA" id="ARBA00004429"/>
    </source>
</evidence>
<feature type="transmembrane region" description="Helical" evidence="8">
    <location>
        <begin position="341"/>
        <end position="368"/>
    </location>
</feature>
<dbReference type="PANTHER" id="PTHR43357">
    <property type="entry name" value="INNER MEMBRANE ABC TRANSPORTER PERMEASE PROTEIN YDCV"/>
    <property type="match status" value="1"/>
</dbReference>
<feature type="domain" description="ABC transmembrane type-1" evidence="9">
    <location>
        <begin position="100"/>
        <end position="310"/>
    </location>
</feature>
<evidence type="ECO:0000256" key="4">
    <source>
        <dbReference type="ARBA" id="ARBA00022519"/>
    </source>
</evidence>
<keyword evidence="5 8" id="KW-0812">Transmembrane</keyword>
<evidence type="ECO:0000313" key="11">
    <source>
        <dbReference type="Proteomes" id="UP000650511"/>
    </source>
</evidence>
<evidence type="ECO:0000256" key="7">
    <source>
        <dbReference type="ARBA" id="ARBA00023136"/>
    </source>
</evidence>
<keyword evidence="7 8" id="KW-0472">Membrane</keyword>